<keyword evidence="16" id="KW-0964">Secreted</keyword>
<feature type="chain" id="PRO_5035967891" description="Peroxidase" evidence="16">
    <location>
        <begin position="23"/>
        <end position="328"/>
    </location>
</feature>
<keyword evidence="16" id="KW-0376">Hydrogen peroxide</keyword>
<feature type="binding site" evidence="13">
    <location>
        <position position="82"/>
    </location>
    <ligand>
        <name>Ca(2+)</name>
        <dbReference type="ChEBI" id="CHEBI:29108"/>
        <label>1</label>
    </ligand>
</feature>
<dbReference type="SUPFAM" id="SSF48113">
    <property type="entry name" value="Heme-dependent peroxidases"/>
    <property type="match status" value="1"/>
</dbReference>
<dbReference type="Gene3D" id="1.10.420.10">
    <property type="entry name" value="Peroxidase, domain 2"/>
    <property type="match status" value="1"/>
</dbReference>
<evidence type="ECO:0000313" key="19">
    <source>
        <dbReference type="Proteomes" id="UP000825935"/>
    </source>
</evidence>
<feature type="binding site" evidence="13">
    <location>
        <position position="73"/>
    </location>
    <ligand>
        <name>Ca(2+)</name>
        <dbReference type="ChEBI" id="CHEBI:29108"/>
        <label>1</label>
    </ligand>
</feature>
<gene>
    <name evidence="18" type="ORF">KP509_08G047100</name>
</gene>
<dbReference type="Gene3D" id="1.10.520.10">
    <property type="match status" value="1"/>
</dbReference>
<evidence type="ECO:0000256" key="1">
    <source>
        <dbReference type="ARBA" id="ARBA00000189"/>
    </source>
</evidence>
<keyword evidence="16" id="KW-0560">Oxidoreductase</keyword>
<dbReference type="Proteomes" id="UP000825935">
    <property type="component" value="Chromosome 8"/>
</dbReference>
<accession>A0A8T2U7S1</accession>
<dbReference type="GO" id="GO:0020037">
    <property type="term" value="F:heme binding"/>
    <property type="evidence" value="ECO:0007669"/>
    <property type="project" value="UniProtKB-UniRule"/>
</dbReference>
<feature type="disulfide bond" evidence="15">
    <location>
        <begin position="41"/>
        <end position="120"/>
    </location>
</feature>
<feature type="disulfide bond" evidence="15">
    <location>
        <begin position="126"/>
        <end position="324"/>
    </location>
</feature>
<organism evidence="18 19">
    <name type="scientific">Ceratopteris richardii</name>
    <name type="common">Triangle waterfern</name>
    <dbReference type="NCBI Taxonomy" id="49495"/>
    <lineage>
        <taxon>Eukaryota</taxon>
        <taxon>Viridiplantae</taxon>
        <taxon>Streptophyta</taxon>
        <taxon>Embryophyta</taxon>
        <taxon>Tracheophyta</taxon>
        <taxon>Polypodiopsida</taxon>
        <taxon>Polypodiidae</taxon>
        <taxon>Polypodiales</taxon>
        <taxon>Pteridineae</taxon>
        <taxon>Pteridaceae</taxon>
        <taxon>Parkerioideae</taxon>
        <taxon>Ceratopteris</taxon>
    </lineage>
</organism>
<feature type="active site" description="Proton acceptor" evidence="11">
    <location>
        <position position="72"/>
    </location>
</feature>
<evidence type="ECO:0000256" key="14">
    <source>
        <dbReference type="PIRSR" id="PIRSR600823-4"/>
    </source>
</evidence>
<dbReference type="InterPro" id="IPR002016">
    <property type="entry name" value="Haem_peroxidase"/>
</dbReference>
<comment type="cofactor">
    <cofactor evidence="13 16">
        <name>Ca(2+)</name>
        <dbReference type="ChEBI" id="CHEBI:29108"/>
    </cofactor>
    <text evidence="13 16">Binds 2 calcium ions per subunit.</text>
</comment>
<keyword evidence="7 16" id="KW-0732">Signal</keyword>
<dbReference type="GO" id="GO:0046872">
    <property type="term" value="F:metal ion binding"/>
    <property type="evidence" value="ECO:0007669"/>
    <property type="project" value="UniProtKB-UniRule"/>
</dbReference>
<keyword evidence="19" id="KW-1185">Reference proteome</keyword>
<dbReference type="OrthoDB" id="2859658at2759"/>
<dbReference type="AlphaFoldDB" id="A0A8T2U7S1"/>
<evidence type="ECO:0000256" key="11">
    <source>
        <dbReference type="PIRSR" id="PIRSR600823-1"/>
    </source>
</evidence>
<evidence type="ECO:0000256" key="15">
    <source>
        <dbReference type="PIRSR" id="PIRSR600823-5"/>
    </source>
</evidence>
<dbReference type="GO" id="GO:0005576">
    <property type="term" value="C:extracellular region"/>
    <property type="evidence" value="ECO:0007669"/>
    <property type="project" value="UniProtKB-SubCell"/>
</dbReference>
<feature type="signal peptide" evidence="16">
    <location>
        <begin position="1"/>
        <end position="22"/>
    </location>
</feature>
<feature type="binding site" evidence="13">
    <location>
        <position position="199"/>
    </location>
    <ligand>
        <name>Ca(2+)</name>
        <dbReference type="ChEBI" id="CHEBI:29108"/>
        <label>2</label>
    </ligand>
</feature>
<sequence length="328" mass="36613">MWMARMSVVTSALVILSILVGASVDHAAAAGLSYEFYKESCPMLEEIVRKEVTRIYYIHGNAAISFARNIFHDCAVQGCDGSLMLKSLPGHEGEQASERNFGMRNFKYVDEIKASIESACPGVVSCADVVILSGRDGIAMLGGPHFEVRLGRRDTREFSRSAADAILPPHDTDVDTFLKFMGNFNLSIPQAVALIGAHTVGRTHCIHLVDRLYPTVDPTLNGTYAEYLKKRCPTPNPPPNAVLYSRNDRGTPMIFDNNYFRNIMQLKGSLRLDNALYLDPRTRPYVERMAKDNSYFFATFVEAMSIFTEYKVLTGNEGEIRKQCKSVN</sequence>
<feature type="disulfide bond" evidence="15">
    <location>
        <begin position="205"/>
        <end position="232"/>
    </location>
</feature>
<dbReference type="InterPro" id="IPR033905">
    <property type="entry name" value="Secretory_peroxidase"/>
</dbReference>
<dbReference type="OMA" id="HCVNIVH"/>
<keyword evidence="4 16" id="KW-0575">Peroxidase</keyword>
<keyword evidence="10" id="KW-0325">Glycoprotein</keyword>
<comment type="catalytic activity">
    <reaction evidence="1 16">
        <text>2 a phenolic donor + H2O2 = 2 a phenolic radical donor + 2 H2O</text>
        <dbReference type="Rhea" id="RHEA:56136"/>
        <dbReference type="ChEBI" id="CHEBI:15377"/>
        <dbReference type="ChEBI" id="CHEBI:16240"/>
        <dbReference type="ChEBI" id="CHEBI:139520"/>
        <dbReference type="ChEBI" id="CHEBI:139521"/>
        <dbReference type="EC" id="1.11.1.7"/>
    </reaction>
</comment>
<comment type="subcellular location">
    <subcellularLocation>
        <location evidence="16">Secreted</location>
    </subcellularLocation>
</comment>
<evidence type="ECO:0000256" key="7">
    <source>
        <dbReference type="ARBA" id="ARBA00022729"/>
    </source>
</evidence>
<feature type="binding site" evidence="13">
    <location>
        <position position="80"/>
    </location>
    <ligand>
        <name>Ca(2+)</name>
        <dbReference type="ChEBI" id="CHEBI:29108"/>
        <label>1</label>
    </ligand>
</feature>
<dbReference type="Pfam" id="PF00141">
    <property type="entry name" value="peroxidase"/>
    <property type="match status" value="1"/>
</dbReference>
<dbReference type="GO" id="GO:0140825">
    <property type="term" value="F:lactoperoxidase activity"/>
    <property type="evidence" value="ECO:0007669"/>
    <property type="project" value="UniProtKB-EC"/>
</dbReference>
<feature type="binding site" evidence="13">
    <location>
        <position position="76"/>
    </location>
    <ligand>
        <name>Ca(2+)</name>
        <dbReference type="ChEBI" id="CHEBI:29108"/>
        <label>1</label>
    </ligand>
</feature>
<evidence type="ECO:0000256" key="12">
    <source>
        <dbReference type="PIRSR" id="PIRSR600823-2"/>
    </source>
</evidence>
<comment type="cofactor">
    <cofactor evidence="13 16">
        <name>heme b</name>
        <dbReference type="ChEBI" id="CHEBI:60344"/>
    </cofactor>
    <text evidence="13 16">Binds 1 heme b (iron(II)-protoporphyrin IX) group per subunit.</text>
</comment>
<protein>
    <recommendedName>
        <fullName evidence="3 16">Peroxidase</fullName>
        <ecNumber evidence="3 16">1.11.1.7</ecNumber>
    </recommendedName>
</protein>
<feature type="binding site" evidence="13">
    <location>
        <position position="251"/>
    </location>
    <ligand>
        <name>Ca(2+)</name>
        <dbReference type="ChEBI" id="CHEBI:29108"/>
        <label>2</label>
    </ligand>
</feature>
<feature type="binding site" evidence="13">
    <location>
        <position position="78"/>
    </location>
    <ligand>
        <name>Ca(2+)</name>
        <dbReference type="ChEBI" id="CHEBI:29108"/>
        <label>1</label>
    </ligand>
</feature>
<keyword evidence="5 16" id="KW-0349">Heme</keyword>
<feature type="binding site" evidence="12">
    <location>
        <position position="168"/>
    </location>
    <ligand>
        <name>substrate</name>
    </ligand>
</feature>
<keyword evidence="13 16" id="KW-0106">Calcium</keyword>
<dbReference type="GO" id="GO:0006979">
    <property type="term" value="P:response to oxidative stress"/>
    <property type="evidence" value="ECO:0007669"/>
    <property type="project" value="UniProtKB-UniRule"/>
</dbReference>
<evidence type="ECO:0000259" key="17">
    <source>
        <dbReference type="PROSITE" id="PS50873"/>
    </source>
</evidence>
<dbReference type="PANTHER" id="PTHR31517">
    <property type="match status" value="1"/>
</dbReference>
<feature type="binding site" evidence="13">
    <location>
        <position position="256"/>
    </location>
    <ligand>
        <name>Ca(2+)</name>
        <dbReference type="ChEBI" id="CHEBI:29108"/>
        <label>2</label>
    </ligand>
</feature>
<keyword evidence="9 15" id="KW-1015">Disulfide bond</keyword>
<dbReference type="InterPro" id="IPR000823">
    <property type="entry name" value="Peroxidase_pln"/>
</dbReference>
<keyword evidence="8 13" id="KW-0408">Iron</keyword>
<keyword evidence="6 13" id="KW-0479">Metal-binding</keyword>
<dbReference type="PRINTS" id="PR00461">
    <property type="entry name" value="PLPEROXIDASE"/>
</dbReference>
<feature type="binding site" description="axial binding residue" evidence="13">
    <location>
        <position position="198"/>
    </location>
    <ligand>
        <name>heme b</name>
        <dbReference type="ChEBI" id="CHEBI:60344"/>
    </ligand>
    <ligandPart>
        <name>Fe</name>
        <dbReference type="ChEBI" id="CHEBI:18248"/>
    </ligandPart>
</feature>
<reference evidence="18" key="1">
    <citation type="submission" date="2021-08" db="EMBL/GenBank/DDBJ databases">
        <title>WGS assembly of Ceratopteris richardii.</title>
        <authorList>
            <person name="Marchant D.B."/>
            <person name="Chen G."/>
            <person name="Jenkins J."/>
            <person name="Shu S."/>
            <person name="Leebens-Mack J."/>
            <person name="Grimwood J."/>
            <person name="Schmutz J."/>
            <person name="Soltis P."/>
            <person name="Soltis D."/>
            <person name="Chen Z.-H."/>
        </authorList>
    </citation>
    <scope>NUCLEOTIDE SEQUENCE</scope>
    <source>
        <strain evidence="18">Whitten #5841</strain>
        <tissue evidence="18">Leaf</tissue>
    </source>
</reference>
<dbReference type="PRINTS" id="PR00458">
    <property type="entry name" value="PEROXIDASE"/>
</dbReference>
<proteinExistence type="inferred from homology"/>
<name>A0A8T2U7S1_CERRI</name>
<evidence type="ECO:0000256" key="16">
    <source>
        <dbReference type="RuleBase" id="RU362060"/>
    </source>
</evidence>
<dbReference type="FunFam" id="1.10.420.10:FF:000007">
    <property type="entry name" value="Peroxidase"/>
    <property type="match status" value="1"/>
</dbReference>
<evidence type="ECO:0000256" key="9">
    <source>
        <dbReference type="ARBA" id="ARBA00023157"/>
    </source>
</evidence>
<dbReference type="FunFam" id="1.10.520.10:FF:000010">
    <property type="entry name" value="Peroxidase"/>
    <property type="match status" value="1"/>
</dbReference>
<dbReference type="PROSITE" id="PS50873">
    <property type="entry name" value="PEROXIDASE_4"/>
    <property type="match status" value="1"/>
</dbReference>
<evidence type="ECO:0000313" key="18">
    <source>
        <dbReference type="EMBL" id="KAH7431422.1"/>
    </source>
</evidence>
<comment type="similarity">
    <text evidence="16">Belongs to the peroxidase family. Classical plant (class III) peroxidase subfamily.</text>
</comment>
<dbReference type="EMBL" id="CM035413">
    <property type="protein sequence ID" value="KAH7431422.1"/>
    <property type="molecule type" value="Genomic_DNA"/>
</dbReference>
<feature type="site" description="Transition state stabilizer" evidence="14">
    <location>
        <position position="68"/>
    </location>
</feature>
<evidence type="ECO:0000256" key="5">
    <source>
        <dbReference type="ARBA" id="ARBA00022617"/>
    </source>
</evidence>
<comment type="function">
    <text evidence="2">Removal of H(2)O(2), oxidation of toxic reductants, biosynthesis and degradation of lignin, suberization, auxin catabolism, response to environmental stresses such as wounding, pathogen attack and oxidative stress. These functions might be dependent on each isozyme/isoform in each plant tissue.</text>
</comment>
<evidence type="ECO:0000256" key="2">
    <source>
        <dbReference type="ARBA" id="ARBA00002322"/>
    </source>
</evidence>
<dbReference type="GO" id="GO:0042744">
    <property type="term" value="P:hydrogen peroxide catabolic process"/>
    <property type="evidence" value="ECO:0007669"/>
    <property type="project" value="UniProtKB-KW"/>
</dbReference>
<evidence type="ECO:0000256" key="3">
    <source>
        <dbReference type="ARBA" id="ARBA00012313"/>
    </source>
</evidence>
<evidence type="ECO:0000256" key="4">
    <source>
        <dbReference type="ARBA" id="ARBA00022559"/>
    </source>
</evidence>
<dbReference type="InterPro" id="IPR010255">
    <property type="entry name" value="Haem_peroxidase_sf"/>
</dbReference>
<feature type="domain" description="Plant heme peroxidase family profile" evidence="17">
    <location>
        <begin position="31"/>
        <end position="328"/>
    </location>
</feature>
<feature type="disulfide bond" evidence="15">
    <location>
        <begin position="74"/>
        <end position="79"/>
    </location>
</feature>
<evidence type="ECO:0000256" key="13">
    <source>
        <dbReference type="PIRSR" id="PIRSR600823-3"/>
    </source>
</evidence>
<comment type="caution">
    <text evidence="18">The sequence shown here is derived from an EMBL/GenBank/DDBJ whole genome shotgun (WGS) entry which is preliminary data.</text>
</comment>
<evidence type="ECO:0000256" key="10">
    <source>
        <dbReference type="ARBA" id="ARBA00023180"/>
    </source>
</evidence>
<evidence type="ECO:0000256" key="8">
    <source>
        <dbReference type="ARBA" id="ARBA00023004"/>
    </source>
</evidence>
<feature type="binding site" evidence="13">
    <location>
        <position position="94"/>
    </location>
    <ligand>
        <name>Ca(2+)</name>
        <dbReference type="ChEBI" id="CHEBI:29108"/>
        <label>1</label>
    </ligand>
</feature>
<dbReference type="CDD" id="cd00693">
    <property type="entry name" value="secretory_peroxidase"/>
    <property type="match status" value="1"/>
</dbReference>
<evidence type="ECO:0000256" key="6">
    <source>
        <dbReference type="ARBA" id="ARBA00022723"/>
    </source>
</evidence>
<dbReference type="PANTHER" id="PTHR31517:SF80">
    <property type="entry name" value="PEROXIDASE"/>
    <property type="match status" value="1"/>
</dbReference>
<dbReference type="EC" id="1.11.1.7" evidence="3 16"/>
<feature type="binding site" evidence="13">
    <location>
        <position position="248"/>
    </location>
    <ligand>
        <name>Ca(2+)</name>
        <dbReference type="ChEBI" id="CHEBI:29108"/>
        <label>2</label>
    </ligand>
</feature>